<gene>
    <name evidence="1" type="ORF">GMARGA_LOCUS18046</name>
</gene>
<protein>
    <submittedName>
        <fullName evidence="1">28399_t:CDS:1</fullName>
    </submittedName>
</protein>
<dbReference type="EMBL" id="CAJVQB010014088">
    <property type="protein sequence ID" value="CAG8766299.1"/>
    <property type="molecule type" value="Genomic_DNA"/>
</dbReference>
<proteinExistence type="predicted"/>
<dbReference type="Proteomes" id="UP000789901">
    <property type="component" value="Unassembled WGS sequence"/>
</dbReference>
<organism evidence="1 2">
    <name type="scientific">Gigaspora margarita</name>
    <dbReference type="NCBI Taxonomy" id="4874"/>
    <lineage>
        <taxon>Eukaryota</taxon>
        <taxon>Fungi</taxon>
        <taxon>Fungi incertae sedis</taxon>
        <taxon>Mucoromycota</taxon>
        <taxon>Glomeromycotina</taxon>
        <taxon>Glomeromycetes</taxon>
        <taxon>Diversisporales</taxon>
        <taxon>Gigasporaceae</taxon>
        <taxon>Gigaspora</taxon>
    </lineage>
</organism>
<sequence length="126" mass="14766">LQNISPSSQYNKKLVMDTTLDLQETLRLIQNSVYLHLQETDFFSIRKRTKTTTTQKQNTSYPSSTTKNIDFLNYTNFSFKQNDNIMNMVLNATIKDDIYSRHICSDNNSRPDLLQKLYNKVLTTDK</sequence>
<reference evidence="1 2" key="1">
    <citation type="submission" date="2021-06" db="EMBL/GenBank/DDBJ databases">
        <authorList>
            <person name="Kallberg Y."/>
            <person name="Tangrot J."/>
            <person name="Rosling A."/>
        </authorList>
    </citation>
    <scope>NUCLEOTIDE SEQUENCE [LARGE SCALE GENOMIC DNA]</scope>
    <source>
        <strain evidence="1 2">120-4 pot B 10/14</strain>
    </source>
</reference>
<name>A0ABN7VFT3_GIGMA</name>
<comment type="caution">
    <text evidence="1">The sequence shown here is derived from an EMBL/GenBank/DDBJ whole genome shotgun (WGS) entry which is preliminary data.</text>
</comment>
<evidence type="ECO:0000313" key="2">
    <source>
        <dbReference type="Proteomes" id="UP000789901"/>
    </source>
</evidence>
<keyword evidence="2" id="KW-1185">Reference proteome</keyword>
<accession>A0ABN7VFT3</accession>
<feature type="non-terminal residue" evidence="1">
    <location>
        <position position="1"/>
    </location>
</feature>
<evidence type="ECO:0000313" key="1">
    <source>
        <dbReference type="EMBL" id="CAG8766299.1"/>
    </source>
</evidence>